<protein>
    <submittedName>
        <fullName evidence="1">Uncharacterized protein</fullName>
    </submittedName>
</protein>
<accession>A0ABQ9J5T7</accession>
<reference evidence="1" key="1">
    <citation type="journal article" date="2023" name="Insect Mol. Biol.">
        <title>Genome sequencing provides insights into the evolution of gene families encoding plant cell wall-degrading enzymes in longhorned beetles.</title>
        <authorList>
            <person name="Shin N.R."/>
            <person name="Okamura Y."/>
            <person name="Kirsch R."/>
            <person name="Pauchet Y."/>
        </authorList>
    </citation>
    <scope>NUCLEOTIDE SEQUENCE</scope>
    <source>
        <strain evidence="1">MMC_N1</strain>
    </source>
</reference>
<organism evidence="1 2">
    <name type="scientific">Molorchus minor</name>
    <dbReference type="NCBI Taxonomy" id="1323400"/>
    <lineage>
        <taxon>Eukaryota</taxon>
        <taxon>Metazoa</taxon>
        <taxon>Ecdysozoa</taxon>
        <taxon>Arthropoda</taxon>
        <taxon>Hexapoda</taxon>
        <taxon>Insecta</taxon>
        <taxon>Pterygota</taxon>
        <taxon>Neoptera</taxon>
        <taxon>Endopterygota</taxon>
        <taxon>Coleoptera</taxon>
        <taxon>Polyphaga</taxon>
        <taxon>Cucujiformia</taxon>
        <taxon>Chrysomeloidea</taxon>
        <taxon>Cerambycidae</taxon>
        <taxon>Lamiinae</taxon>
        <taxon>Monochamini</taxon>
        <taxon>Molorchus</taxon>
    </lineage>
</organism>
<name>A0ABQ9J5T7_9CUCU</name>
<dbReference type="EMBL" id="JAPWTJ010001194">
    <property type="protein sequence ID" value="KAJ8973333.1"/>
    <property type="molecule type" value="Genomic_DNA"/>
</dbReference>
<evidence type="ECO:0000313" key="1">
    <source>
        <dbReference type="EMBL" id="KAJ8973333.1"/>
    </source>
</evidence>
<evidence type="ECO:0000313" key="2">
    <source>
        <dbReference type="Proteomes" id="UP001162164"/>
    </source>
</evidence>
<keyword evidence="2" id="KW-1185">Reference proteome</keyword>
<proteinExistence type="predicted"/>
<sequence>MPSNCKGQKTALWEQCYEPGICQKDSAQEAMHLAKELILQESHTKMVQLADLFSVPEMGLICNVADYLRKKSHRLSSRNFIQGCKECHKKFPSCDASDGCSECPPNT</sequence>
<comment type="caution">
    <text evidence="1">The sequence shown here is derived from an EMBL/GenBank/DDBJ whole genome shotgun (WGS) entry which is preliminary data.</text>
</comment>
<gene>
    <name evidence="1" type="ORF">NQ317_005375</name>
</gene>
<dbReference type="Proteomes" id="UP001162164">
    <property type="component" value="Unassembled WGS sequence"/>
</dbReference>